<sequence length="301" mass="34419">MFRLAPKRGNHSTGPGPETTLEKNYCGKTCNFLALTDMNCGHSFRWHKLPEDPGNQLEIQAEKVYLTSIAFIFSQETMDYLCRACHIRSKNEFSIVSRVVLNIFVENPSSSDTFTCQCCLGLLQPSIAQQFLQTAKKSWEEENYDSRSFNLCISFPLSVMIRDKILQLSVHSNTDIMFSTLKDVCKFCYRSQLESVLGLEGDSGSDFSINLNFKQIDLDGKDLEQIKELFELECISKKRKTVDDSSVSRVVLTKSLDRIDEITIKRLFNDYAYFQRELITPCELDVHFVRLPLFIGGSMSV</sequence>
<accession>A0A915IMM0</accession>
<dbReference type="InterPro" id="IPR039894">
    <property type="entry name" value="Pus10-like"/>
</dbReference>
<dbReference type="InterPro" id="IPR048742">
    <property type="entry name" value="Pus10_N_euk"/>
</dbReference>
<dbReference type="GO" id="GO:0009982">
    <property type="term" value="F:pseudouridine synthase activity"/>
    <property type="evidence" value="ECO:0007669"/>
    <property type="project" value="TreeGrafter"/>
</dbReference>
<proteinExistence type="predicted"/>
<dbReference type="GO" id="GO:0031119">
    <property type="term" value="P:tRNA pseudouridine synthesis"/>
    <property type="evidence" value="ECO:0007669"/>
    <property type="project" value="TreeGrafter"/>
</dbReference>
<dbReference type="WBParaSite" id="nRc.2.0.1.t14703-RA">
    <property type="protein sequence ID" value="nRc.2.0.1.t14703-RA"/>
    <property type="gene ID" value="nRc.2.0.1.g14703"/>
</dbReference>
<dbReference type="PANTHER" id="PTHR21568:SF0">
    <property type="entry name" value="TRNA PSEUDOURIDINE SYNTHASE PUS10"/>
    <property type="match status" value="1"/>
</dbReference>
<feature type="domain" description="Pus10 N-terminal eukaryotes" evidence="1">
    <location>
        <begin position="116"/>
        <end position="269"/>
    </location>
</feature>
<evidence type="ECO:0000313" key="3">
    <source>
        <dbReference type="WBParaSite" id="nRc.2.0.1.t14703-RA"/>
    </source>
</evidence>
<evidence type="ECO:0000259" key="1">
    <source>
        <dbReference type="Pfam" id="PF21237"/>
    </source>
</evidence>
<reference evidence="3" key="1">
    <citation type="submission" date="2022-11" db="UniProtKB">
        <authorList>
            <consortium name="WormBaseParasite"/>
        </authorList>
    </citation>
    <scope>IDENTIFICATION</scope>
</reference>
<dbReference type="AlphaFoldDB" id="A0A915IMM0"/>
<dbReference type="PANTHER" id="PTHR21568">
    <property type="entry name" value="TRNA PSEUDOURIDINE SYNTHASE PUS10"/>
    <property type="match status" value="1"/>
</dbReference>
<name>A0A915IMM0_ROMCU</name>
<evidence type="ECO:0000313" key="2">
    <source>
        <dbReference type="Proteomes" id="UP000887565"/>
    </source>
</evidence>
<keyword evidence="2" id="KW-1185">Reference proteome</keyword>
<protein>
    <submittedName>
        <fullName evidence="3">tRNA pseudouridine(55) synthase</fullName>
    </submittedName>
</protein>
<dbReference type="Pfam" id="PF21237">
    <property type="entry name" value="Pus10_N_euk"/>
    <property type="match status" value="1"/>
</dbReference>
<organism evidence="2 3">
    <name type="scientific">Romanomermis culicivorax</name>
    <name type="common">Nematode worm</name>
    <dbReference type="NCBI Taxonomy" id="13658"/>
    <lineage>
        <taxon>Eukaryota</taxon>
        <taxon>Metazoa</taxon>
        <taxon>Ecdysozoa</taxon>
        <taxon>Nematoda</taxon>
        <taxon>Enoplea</taxon>
        <taxon>Dorylaimia</taxon>
        <taxon>Mermithida</taxon>
        <taxon>Mermithoidea</taxon>
        <taxon>Mermithidae</taxon>
        <taxon>Romanomermis</taxon>
    </lineage>
</organism>
<dbReference type="Proteomes" id="UP000887565">
    <property type="component" value="Unplaced"/>
</dbReference>